<accession>A0A1G7TGG9</accession>
<evidence type="ECO:0000313" key="2">
    <source>
        <dbReference type="EMBL" id="SDG34291.1"/>
    </source>
</evidence>
<dbReference type="AlphaFoldDB" id="A0A1G7TGG9"/>
<keyword evidence="3" id="KW-1185">Reference proteome</keyword>
<dbReference type="RefSeq" id="WP_092526832.1">
    <property type="nucleotide sequence ID" value="NZ_FNCI01000010.1"/>
</dbReference>
<proteinExistence type="predicted"/>
<keyword evidence="1" id="KW-1133">Transmembrane helix</keyword>
<organism evidence="2 3">
    <name type="scientific">Onishia taeanensis</name>
    <dbReference type="NCBI Taxonomy" id="284577"/>
    <lineage>
        <taxon>Bacteria</taxon>
        <taxon>Pseudomonadati</taxon>
        <taxon>Pseudomonadota</taxon>
        <taxon>Gammaproteobacteria</taxon>
        <taxon>Oceanospirillales</taxon>
        <taxon>Halomonadaceae</taxon>
        <taxon>Onishia</taxon>
    </lineage>
</organism>
<evidence type="ECO:0000313" key="3">
    <source>
        <dbReference type="Proteomes" id="UP000198641"/>
    </source>
</evidence>
<keyword evidence="1" id="KW-0472">Membrane</keyword>
<dbReference type="OrthoDB" id="6167029at2"/>
<dbReference type="Proteomes" id="UP000198641">
    <property type="component" value="Unassembled WGS sequence"/>
</dbReference>
<evidence type="ECO:0000256" key="1">
    <source>
        <dbReference type="SAM" id="Phobius"/>
    </source>
</evidence>
<reference evidence="2 3" key="1">
    <citation type="submission" date="2016-10" db="EMBL/GenBank/DDBJ databases">
        <authorList>
            <person name="de Groot N.N."/>
        </authorList>
    </citation>
    <scope>NUCLEOTIDE SEQUENCE [LARGE SCALE GENOMIC DNA]</scope>
    <source>
        <strain evidence="2 3">BH539</strain>
    </source>
</reference>
<feature type="transmembrane region" description="Helical" evidence="1">
    <location>
        <begin position="55"/>
        <end position="75"/>
    </location>
</feature>
<gene>
    <name evidence="2" type="ORF">SAMN05216571_11064</name>
</gene>
<name>A0A1G7TGG9_9GAMM</name>
<feature type="transmembrane region" description="Helical" evidence="1">
    <location>
        <begin position="82"/>
        <end position="99"/>
    </location>
</feature>
<protein>
    <submittedName>
        <fullName evidence="2">Uncharacterized protein</fullName>
    </submittedName>
</protein>
<keyword evidence="1" id="KW-0812">Transmembrane</keyword>
<feature type="transmembrane region" description="Helical" evidence="1">
    <location>
        <begin position="21"/>
        <end position="43"/>
    </location>
</feature>
<dbReference type="EMBL" id="FNCI01000010">
    <property type="protein sequence ID" value="SDG34291.1"/>
    <property type="molecule type" value="Genomic_DNA"/>
</dbReference>
<sequence>MSTSPPSSPGNDETVRTMLRLLGGFAAPAALYLVVWEAVARWVLPNVAASGRDVVIDLSSLLIPCAGVLASVFITGVKFGRMLGGGVMGVFFLLLYFSSGVAFSWSPVGLTFAGIALAWALARYCPTMKPDLSATFG</sequence>